<organism evidence="2 3">
    <name type="scientific">Fusibacter ferrireducens</name>
    <dbReference type="NCBI Taxonomy" id="2785058"/>
    <lineage>
        <taxon>Bacteria</taxon>
        <taxon>Bacillati</taxon>
        <taxon>Bacillota</taxon>
        <taxon>Clostridia</taxon>
        <taxon>Eubacteriales</taxon>
        <taxon>Eubacteriales Family XII. Incertae Sedis</taxon>
        <taxon>Fusibacter</taxon>
    </lineage>
</organism>
<keyword evidence="1" id="KW-0812">Transmembrane</keyword>
<dbReference type="InterPro" id="IPR015001">
    <property type="entry name" value="DUF1850"/>
</dbReference>
<evidence type="ECO:0000256" key="1">
    <source>
        <dbReference type="SAM" id="Phobius"/>
    </source>
</evidence>
<proteinExistence type="predicted"/>
<name>A0ABR9ZRL9_9FIRM</name>
<dbReference type="Pfam" id="PF08905">
    <property type="entry name" value="DUF1850"/>
    <property type="match status" value="1"/>
</dbReference>
<accession>A0ABR9ZRL9</accession>
<keyword evidence="3" id="KW-1185">Reference proteome</keyword>
<reference evidence="2 3" key="1">
    <citation type="submission" date="2020-11" db="EMBL/GenBank/DDBJ databases">
        <title>Fusibacter basophilias sp. nov.</title>
        <authorList>
            <person name="Qiu D."/>
        </authorList>
    </citation>
    <scope>NUCLEOTIDE SEQUENCE [LARGE SCALE GENOMIC DNA]</scope>
    <source>
        <strain evidence="2 3">Q10-2</strain>
    </source>
</reference>
<protein>
    <submittedName>
        <fullName evidence="2">DUF1850 domain-containing protein</fullName>
    </submittedName>
</protein>
<comment type="caution">
    <text evidence="2">The sequence shown here is derived from an EMBL/GenBank/DDBJ whole genome shotgun (WGS) entry which is preliminary data.</text>
</comment>
<gene>
    <name evidence="2" type="ORF">ISU02_08195</name>
</gene>
<dbReference type="Proteomes" id="UP000614200">
    <property type="component" value="Unassembled WGS sequence"/>
</dbReference>
<evidence type="ECO:0000313" key="3">
    <source>
        <dbReference type="Proteomes" id="UP000614200"/>
    </source>
</evidence>
<dbReference type="RefSeq" id="WP_194701327.1">
    <property type="nucleotide sequence ID" value="NZ_JADKNH010000004.1"/>
</dbReference>
<feature type="transmembrane region" description="Helical" evidence="1">
    <location>
        <begin position="21"/>
        <end position="38"/>
    </location>
</feature>
<evidence type="ECO:0000313" key="2">
    <source>
        <dbReference type="EMBL" id="MBF4693097.1"/>
    </source>
</evidence>
<sequence>MNQKDMKGKPERAFPSLKKGIALILIGMIILGIFIWTHQTLELVISHQETGEVYLTAPVATGDLLTYEWIHSFEHIPWYEDFRILGESSLDLEEIRVAGFGAGIPENKGIVTVKEGMVYMSDIHEHFQKIEWINSQTANQYIAINNETIIRGTDLPHHEPIELKIERRFQLWRKPQ</sequence>
<keyword evidence="1" id="KW-0472">Membrane</keyword>
<keyword evidence="1" id="KW-1133">Transmembrane helix</keyword>
<dbReference type="EMBL" id="JADKNH010000004">
    <property type="protein sequence ID" value="MBF4693097.1"/>
    <property type="molecule type" value="Genomic_DNA"/>
</dbReference>